<keyword evidence="4" id="KW-0690">Ribosome biogenesis</keyword>
<dbReference type="OrthoDB" id="5297600at2"/>
<evidence type="ECO:0000256" key="5">
    <source>
        <dbReference type="ARBA" id="ARBA00031841"/>
    </source>
</evidence>
<protein>
    <recommendedName>
        <fullName evidence="3">Large ribosomal RNA subunit accumulation protein YceD</fullName>
    </recommendedName>
    <alternativeName>
        <fullName evidence="5">23S rRNA accumulation protein YceD</fullName>
    </alternativeName>
</protein>
<evidence type="ECO:0000256" key="2">
    <source>
        <dbReference type="ARBA" id="ARBA00010740"/>
    </source>
</evidence>
<sequence length="165" mass="18300">MSNRILIDPQAFARQKESLSGTVVLADLHERVHSPDMLDLSAAVSYTLHGGTDELQRPFLQLHLHGVLPLQCQRCMKAVDFAVDENVRIVLFADEAALDRAMLADDALEGMVSDKETDVYTLLEDQILMALPLSPKHDDCPSDTDAYRPQRTNPFAVLAGLQKTD</sequence>
<dbReference type="InterPro" id="IPR003772">
    <property type="entry name" value="YceD"/>
</dbReference>
<accession>A0A3P2A556</accession>
<dbReference type="PANTHER" id="PTHR38099">
    <property type="entry name" value="LARGE RIBOSOMAL RNA SUBUNIT ACCUMULATION PROTEIN YCED"/>
    <property type="match status" value="1"/>
</dbReference>
<evidence type="ECO:0000256" key="3">
    <source>
        <dbReference type="ARBA" id="ARBA00015716"/>
    </source>
</evidence>
<dbReference type="RefSeq" id="WP_027022132.1">
    <property type="nucleotide sequence ID" value="NZ_CP059563.1"/>
</dbReference>
<dbReference type="PANTHER" id="PTHR38099:SF1">
    <property type="entry name" value="LARGE RIBOSOMAL RNA SUBUNIT ACCUMULATION PROTEIN YCED"/>
    <property type="match status" value="1"/>
</dbReference>
<evidence type="ECO:0000313" key="7">
    <source>
        <dbReference type="Proteomes" id="UP000269923"/>
    </source>
</evidence>
<evidence type="ECO:0000256" key="1">
    <source>
        <dbReference type="ARBA" id="ARBA00002868"/>
    </source>
</evidence>
<dbReference type="Proteomes" id="UP000269923">
    <property type="component" value="Unassembled WGS sequence"/>
</dbReference>
<proteinExistence type="inferred from homology"/>
<evidence type="ECO:0000256" key="4">
    <source>
        <dbReference type="ARBA" id="ARBA00022517"/>
    </source>
</evidence>
<dbReference type="STRING" id="1121352.GCA_000620925_01657"/>
<dbReference type="GO" id="GO:0042254">
    <property type="term" value="P:ribosome biogenesis"/>
    <property type="evidence" value="ECO:0007669"/>
    <property type="project" value="UniProtKB-KW"/>
</dbReference>
<keyword evidence="7" id="KW-1185">Reference proteome</keyword>
<evidence type="ECO:0000313" key="6">
    <source>
        <dbReference type="EMBL" id="RRD90534.1"/>
    </source>
</evidence>
<gene>
    <name evidence="6" type="ORF">EII21_04440</name>
</gene>
<dbReference type="InterPro" id="IPR039255">
    <property type="entry name" value="YceD_bac"/>
</dbReference>
<dbReference type="EMBL" id="RQYC01000005">
    <property type="protein sequence ID" value="RRD90534.1"/>
    <property type="molecule type" value="Genomic_DNA"/>
</dbReference>
<comment type="similarity">
    <text evidence="2">Belongs to the DUF177 domain family.</text>
</comment>
<comment type="function">
    <text evidence="1">Plays a role in synthesis, processing and/or stability of 23S rRNA.</text>
</comment>
<dbReference type="AlphaFoldDB" id="A0A3P2A556"/>
<name>A0A3P2A556_9NEIS</name>
<comment type="caution">
    <text evidence="6">The sequence shown here is derived from an EMBL/GenBank/DDBJ whole genome shotgun (WGS) entry which is preliminary data.</text>
</comment>
<reference evidence="6 7" key="1">
    <citation type="submission" date="2018-11" db="EMBL/GenBank/DDBJ databases">
        <title>Genomes From Bacteria Associated with the Canine Oral Cavity: a Test Case for Automated Genome-Based Taxonomic Assignment.</title>
        <authorList>
            <person name="Coil D.A."/>
            <person name="Jospin G."/>
            <person name="Darling A.E."/>
            <person name="Wallis C."/>
            <person name="Davis I.J."/>
            <person name="Harris S."/>
            <person name="Eisen J.A."/>
            <person name="Holcombe L.J."/>
            <person name="O'Flynn C."/>
        </authorList>
    </citation>
    <scope>NUCLEOTIDE SEQUENCE [LARGE SCALE GENOMIC DNA]</scope>
    <source>
        <strain evidence="6 7">COT-280</strain>
    </source>
</reference>
<organism evidence="6 7">
    <name type="scientific">Conchiformibius steedae</name>
    <dbReference type="NCBI Taxonomy" id="153493"/>
    <lineage>
        <taxon>Bacteria</taxon>
        <taxon>Pseudomonadati</taxon>
        <taxon>Pseudomonadota</taxon>
        <taxon>Betaproteobacteria</taxon>
        <taxon>Neisseriales</taxon>
        <taxon>Neisseriaceae</taxon>
        <taxon>Conchiformibius</taxon>
    </lineage>
</organism>
<dbReference type="Pfam" id="PF02620">
    <property type="entry name" value="YceD"/>
    <property type="match status" value="1"/>
</dbReference>